<feature type="region of interest" description="Disordered" evidence="1">
    <location>
        <begin position="2236"/>
        <end position="2275"/>
    </location>
</feature>
<name>A0ABQ9GL18_9NEOP</name>
<keyword evidence="3" id="KW-1185">Reference proteome</keyword>
<feature type="region of interest" description="Disordered" evidence="1">
    <location>
        <begin position="1380"/>
        <end position="1409"/>
    </location>
</feature>
<feature type="compositionally biased region" description="Basic and acidic residues" evidence="1">
    <location>
        <begin position="461"/>
        <end position="478"/>
    </location>
</feature>
<evidence type="ECO:0000313" key="3">
    <source>
        <dbReference type="Proteomes" id="UP001159363"/>
    </source>
</evidence>
<gene>
    <name evidence="2" type="ORF">PR048_026344</name>
</gene>
<reference evidence="2 3" key="1">
    <citation type="submission" date="2023-02" db="EMBL/GenBank/DDBJ databases">
        <title>LHISI_Scaffold_Assembly.</title>
        <authorList>
            <person name="Stuart O.P."/>
            <person name="Cleave R."/>
            <person name="Magrath M.J.L."/>
            <person name="Mikheyev A.S."/>
        </authorList>
    </citation>
    <scope>NUCLEOTIDE SEQUENCE [LARGE SCALE GENOMIC DNA]</scope>
    <source>
        <strain evidence="2">Daus_M_001</strain>
        <tissue evidence="2">Leg muscle</tissue>
    </source>
</reference>
<feature type="compositionally biased region" description="Basic and acidic residues" evidence="1">
    <location>
        <begin position="616"/>
        <end position="628"/>
    </location>
</feature>
<evidence type="ECO:0000256" key="1">
    <source>
        <dbReference type="SAM" id="MobiDB-lite"/>
    </source>
</evidence>
<feature type="region of interest" description="Disordered" evidence="1">
    <location>
        <begin position="1458"/>
        <end position="1479"/>
    </location>
</feature>
<feature type="compositionally biased region" description="Basic and acidic residues" evidence="1">
    <location>
        <begin position="1307"/>
        <end position="1326"/>
    </location>
</feature>
<accession>A0ABQ9GL18</accession>
<feature type="region of interest" description="Disordered" evidence="1">
    <location>
        <begin position="1302"/>
        <end position="1367"/>
    </location>
</feature>
<dbReference type="Proteomes" id="UP001159363">
    <property type="component" value="Chromosome 10"/>
</dbReference>
<feature type="compositionally biased region" description="Low complexity" evidence="1">
    <location>
        <begin position="1327"/>
        <end position="1338"/>
    </location>
</feature>
<feature type="region of interest" description="Disordered" evidence="1">
    <location>
        <begin position="195"/>
        <end position="215"/>
    </location>
</feature>
<protein>
    <submittedName>
        <fullName evidence="2">Uncharacterized protein</fullName>
    </submittedName>
</protein>
<feature type="region of interest" description="Disordered" evidence="1">
    <location>
        <begin position="461"/>
        <end position="484"/>
    </location>
</feature>
<feature type="region of interest" description="Disordered" evidence="1">
    <location>
        <begin position="616"/>
        <end position="648"/>
    </location>
</feature>
<proteinExistence type="predicted"/>
<feature type="region of interest" description="Disordered" evidence="1">
    <location>
        <begin position="1694"/>
        <end position="1714"/>
    </location>
</feature>
<sequence>MYEKKIHFGYTQHNGNKAGQFSALRVGAKGHQARVSMSSLSVPPRFPSSKAAPFKRVRTNAVPMKGFRKSCKLRECTIPSRWIAIRRDEACVRAGGAPGDVICLRRPAPCFGAGVPGRHLNTAPTPPPRLPTTCRRQLSTHVPSELLFYSPSHESNRKGVQSCDAKLSGSFETEACEKLYYCDWTAHTQHRKFSFSKSQKNNLGNSARRNKDSVNDRNRALERETVSLPTYPHWRPGFNLTAGFSHVGIVPDGDLVGYSPFPSPLHSGAAPYTPQSPSSALKTSLKDAQIDIQHIYTRANTDFTDNILPGTILAFVAKKHERATDDSATHIKCTLAGDLKNSRIHFGTSWDSKHVRLYNLRPLVHTVFDTTWRTVTQSSPSTVTADNQCAVGIGIFVHKTVDYTLQYGIRFVFHCKSAIGVESSKVSLINSDQIAKCVKRFGRLLTAKSREPMRVIEVKMERRRNEGAREKGDPEKTSRPTTSSGTIPLLAKKASCRIAIVRPRNSKAKGIRRRSVFCIYGLNSVFRHYGLPFLYTLYISVKHSVNIRKFLTHLRNPVTRSGIEPGSAWWETSVIPLRNDQFVGRASNSSVGESRISKTLCIAVQPPQTSQLTRRHDERSFKVDDHTSTRARGGQEITVSQSQSHAGNHDRAIVTANVGGKRKISASREYNSAHIRPLHNHPGLRVNVNYRLCSRASPAHRQKCALRDLIGGPDKNWPTRRRLQAAASTRCFGKTLTRSTNETGEQKKKFSLRRAFTTAPDRFLSVSRYSDVARKDEQVRLEQSSLERGANWRLPLPITSSLQANPLLLPPNKSSPYKSGATHRIRTLFTSAEDRGVWRRRCSPATKANRVQSPAGLPDFREWNSRYRWPAGFLGDLPFPPPLHSGAAPYSPQSPSSALETSLLRAAQISSHSLKPPPQAGPVFMGRSRYGLSPVNIRLAISLGHQNKVTTFLMDYLIWRGFETVLAEKRAKAVHDKVSTFDINLTKKSLLLPAYILTDALSDMRRVKLVTMDGNGKYAYFHDVIYYEQTAKIVSYLILISHFETKIDESEIQNHEISLMQHFYIGTKIKLDPGSELGSFDLGSGKMLVQPGIIAAQSIRKTELINCAEWLQATRTGSRRQNSEPRIPVLVVIDLATLKFNVRSLQMFKMSAISNMTSATLCNRIPHNTVKWIFKIFLCSLHRNVVITPSSEITRSDGNTTCQLCCSPAAYLAFELCCSMSGVFDKIIGRVPIMFTYENITYPRRGPNVYVHGIQSSGEDTRCCPTHMAARDDPAKRTASEMSTAALANDIAVSARRPVPVVTRVHGNTEENRDGGELHDDWKKVGENSNEGEGETTTHVADHTPSLLPRSRDSRAARGGQSSQRARKKLWYESALTHSSLQSSGFTPSRPFTPRAPRPPSSRDLPSSSVLFNDVLQRPRPFPEYSCATSTLVGFSSRGRRRGCDVSQVSPLLRGKAARQRAGLPGGGKGREVASSPRNAYTTSRCNKMAVGIYGGRAEEYSKQRRARGVTSGRGVLATMDPQTSDDHTLRGSSTCVRAIRACNLHTTSHTHTHNGANVPIIHSRLLHTFLKPCLSSTSRLFLRLVQTKLNKSGELQQRDNAPHSCSLSLIMPVAKLNVHTEEGYNAIRKVEPKKDFLKCSHQSAVVVPGFMICEINHAAIDSHCVISTTILSVYSISSLFCVFARWGETRDPEKTRQPAASSGTIPTCGNPGVTRPGIEPGSPWWEASMLTAQSLRSLRKHRVMATPICEKFKNSTATAKKNRSRPIRMNTLFALINTHSHTSASSANALQDLGSNVDVISAHIAAAVFKCIGLSAATVEGDNWASLLQEVPNTVGGRWFKLSKHTCLLTIAKLNTSANLKTSTAAYAETSGVTSRSATEASETKNPRCSSQSFRLKPRLIIGEVLCALNLPAQDRDSNPGPRCAKSPGVSVRNVVWLFSIPRVPFVSGLAPVFCGLRCVIHNQVVSMHAGSNWAEESTLQKETKFVCTHVLGSMVPKVCTHINESAAGSRYATVCVQRVVDTDVEAHFAATRGCPAGHQVRSTWFMHDGTQQHSSTVARAYLGERFLHGWVVQDQSPGLHVPLILIHWIKPLGTSKDHRKRNTFTDSVMLRQRVEQDYQQIYDIHGVFERVKTVTDATCIRIQGRLMVTVHRQGCSDADSCGGRFVTLHPELVDARVHLGGLEADAEGGQHEDGDEEHLPRVALQEAAQLEELRLQPSTHPQRRATTARLALQQQPPPMVTGHGRKDTGHGRRSNGHGTRITVDIEGGTLDNE</sequence>
<dbReference type="EMBL" id="JARBHB010000011">
    <property type="protein sequence ID" value="KAJ8872730.1"/>
    <property type="molecule type" value="Genomic_DNA"/>
</dbReference>
<evidence type="ECO:0000313" key="2">
    <source>
        <dbReference type="EMBL" id="KAJ8872730.1"/>
    </source>
</evidence>
<comment type="caution">
    <text evidence="2">The sequence shown here is derived from an EMBL/GenBank/DDBJ whole genome shotgun (WGS) entry which is preliminary data.</text>
</comment>
<feature type="compositionally biased region" description="Polar residues" evidence="1">
    <location>
        <begin position="637"/>
        <end position="646"/>
    </location>
</feature>
<feature type="compositionally biased region" description="Polar residues" evidence="1">
    <location>
        <begin position="195"/>
        <end position="207"/>
    </location>
</feature>
<feature type="compositionally biased region" description="Polar residues" evidence="1">
    <location>
        <begin position="1699"/>
        <end position="1708"/>
    </location>
</feature>
<organism evidence="2 3">
    <name type="scientific">Dryococelus australis</name>
    <dbReference type="NCBI Taxonomy" id="614101"/>
    <lineage>
        <taxon>Eukaryota</taxon>
        <taxon>Metazoa</taxon>
        <taxon>Ecdysozoa</taxon>
        <taxon>Arthropoda</taxon>
        <taxon>Hexapoda</taxon>
        <taxon>Insecta</taxon>
        <taxon>Pterygota</taxon>
        <taxon>Neoptera</taxon>
        <taxon>Polyneoptera</taxon>
        <taxon>Phasmatodea</taxon>
        <taxon>Verophasmatodea</taxon>
        <taxon>Anareolatae</taxon>
        <taxon>Phasmatidae</taxon>
        <taxon>Eurycanthinae</taxon>
        <taxon>Dryococelus</taxon>
    </lineage>
</organism>